<name>A0A1L7GX99_LIMFE</name>
<evidence type="ECO:0000313" key="2">
    <source>
        <dbReference type="Proteomes" id="UP000185427"/>
    </source>
</evidence>
<proteinExistence type="predicted"/>
<evidence type="ECO:0000313" key="1">
    <source>
        <dbReference type="EMBL" id="APU46735.1"/>
    </source>
</evidence>
<dbReference type="RefSeq" id="WP_075667664.1">
    <property type="nucleotide sequence ID" value="NZ_CP019030.1"/>
</dbReference>
<dbReference type="EMBL" id="CP019030">
    <property type="protein sequence ID" value="APU46735.1"/>
    <property type="molecule type" value="Genomic_DNA"/>
</dbReference>
<dbReference type="AlphaFoldDB" id="A0A1L7GX99"/>
<dbReference type="OrthoDB" id="9908778at2"/>
<sequence>MLYASNVLEEDIKLSEEKKPSPTSLRDWTIRPFTINGISMVLAVNHETLMPAIIPGVEYLRVGVEFVLAQVVKQICSRLAINPDKATRYTDQILNGGVAYRNTSNDFLLERAFRYYVDAFSKITPEELESYEENDLLMGLAMESVTLADRERFGRQETPMINFTDQIVNQVRIPMITNKGNYFVRRWVDLNNSPTYLANFDEQAPEVQAVYDQLIDINTELIADLMTWVETYTTTDEKTRAQIKELLDQYLNDYLTQRRPMCVIDDLTSPTDFLLQWEAFAPDDADPEPILLALRYLIMYMQATEMLSIKDSHVLMRAVQVVIANRWGESNIDLNLGYKDMIAQLDKTTQEFIDLMKKFPDSFFEFLRNLSPRERLTMIDQLAQLNKEDAAKNWKGDNL</sequence>
<organism evidence="1 2">
    <name type="scientific">Limosilactobacillus fermentum</name>
    <name type="common">Lactobacillus fermentum</name>
    <dbReference type="NCBI Taxonomy" id="1613"/>
    <lineage>
        <taxon>Bacteria</taxon>
        <taxon>Bacillati</taxon>
        <taxon>Bacillota</taxon>
        <taxon>Bacilli</taxon>
        <taxon>Lactobacillales</taxon>
        <taxon>Lactobacillaceae</taxon>
        <taxon>Limosilactobacillus</taxon>
    </lineage>
</organism>
<protein>
    <submittedName>
        <fullName evidence="1">Uncharacterized protein</fullName>
    </submittedName>
</protein>
<gene>
    <name evidence="1" type="ORF">BUW47_10155</name>
</gene>
<dbReference type="Proteomes" id="UP000185427">
    <property type="component" value="Chromosome"/>
</dbReference>
<reference evidence="1 2" key="1">
    <citation type="submission" date="2016-12" db="EMBL/GenBank/DDBJ databases">
        <title>Complete Genome Sequence of Lactobacillus fermentum Strain SNUV175, a Probiotic for Treatment of Bacterial Vaginosis.</title>
        <authorList>
            <person name="Lee S."/>
            <person name="You H.J."/>
            <person name="Kwon B."/>
            <person name="Ko G."/>
        </authorList>
    </citation>
    <scope>NUCLEOTIDE SEQUENCE [LARGE SCALE GENOMIC DNA]</scope>
    <source>
        <strain evidence="1 2">SNUV175</strain>
    </source>
</reference>
<accession>A0A1L7GX99</accession>